<keyword evidence="4" id="KW-0804">Transcription</keyword>
<dbReference type="PRINTS" id="PR00039">
    <property type="entry name" value="HTHLYSR"/>
</dbReference>
<evidence type="ECO:0000256" key="1">
    <source>
        <dbReference type="ARBA" id="ARBA00009437"/>
    </source>
</evidence>
<dbReference type="EMBL" id="QWJJ01000002">
    <property type="protein sequence ID" value="RII40284.1"/>
    <property type="molecule type" value="Genomic_DNA"/>
</dbReference>
<feature type="domain" description="HTH lysR-type" evidence="5">
    <location>
        <begin position="96"/>
        <end position="149"/>
    </location>
</feature>
<dbReference type="GO" id="GO:0000976">
    <property type="term" value="F:transcription cis-regulatory region binding"/>
    <property type="evidence" value="ECO:0007669"/>
    <property type="project" value="TreeGrafter"/>
</dbReference>
<proteinExistence type="inferred from homology"/>
<dbReference type="RefSeq" id="WP_119397524.1">
    <property type="nucleotide sequence ID" value="NZ_QWJJ01000002.1"/>
</dbReference>
<accession>A0A399J4M2</accession>
<dbReference type="OrthoDB" id="9803030at2"/>
<keyword evidence="2" id="KW-0805">Transcription regulation</keyword>
<dbReference type="Gene3D" id="1.10.10.10">
    <property type="entry name" value="Winged helix-like DNA-binding domain superfamily/Winged helix DNA-binding domain"/>
    <property type="match status" value="2"/>
</dbReference>
<comment type="caution">
    <text evidence="6">The sequence shown here is derived from an EMBL/GenBank/DDBJ whole genome shotgun (WGS) entry which is preliminary data.</text>
</comment>
<organism evidence="6 7">
    <name type="scientific">Pseudooceanicola sediminis</name>
    <dbReference type="NCBI Taxonomy" id="2211117"/>
    <lineage>
        <taxon>Bacteria</taxon>
        <taxon>Pseudomonadati</taxon>
        <taxon>Pseudomonadota</taxon>
        <taxon>Alphaproteobacteria</taxon>
        <taxon>Rhodobacterales</taxon>
        <taxon>Paracoccaceae</taxon>
        <taxon>Pseudooceanicola</taxon>
    </lineage>
</organism>
<evidence type="ECO:0000313" key="6">
    <source>
        <dbReference type="EMBL" id="RII40284.1"/>
    </source>
</evidence>
<dbReference type="PROSITE" id="PS50931">
    <property type="entry name" value="HTH_LYSR"/>
    <property type="match status" value="2"/>
</dbReference>
<dbReference type="Gene3D" id="3.40.190.10">
    <property type="entry name" value="Periplasmic binding protein-like II"/>
    <property type="match status" value="2"/>
</dbReference>
<name>A0A399J4M2_9RHOB</name>
<dbReference type="SUPFAM" id="SSF53850">
    <property type="entry name" value="Periplasmic binding protein-like II"/>
    <property type="match status" value="1"/>
</dbReference>
<reference evidence="6 7" key="1">
    <citation type="submission" date="2018-08" db="EMBL/GenBank/DDBJ databases">
        <title>Pseudooceanicola sediminis CY03 in the family Rhodobacteracea.</title>
        <authorList>
            <person name="Zhang Y.-J."/>
        </authorList>
    </citation>
    <scope>NUCLEOTIDE SEQUENCE [LARGE SCALE GENOMIC DNA]</scope>
    <source>
        <strain evidence="6 7">CY03</strain>
    </source>
</reference>
<dbReference type="PANTHER" id="PTHR30126:SF98">
    <property type="entry name" value="HTH-TYPE TRANSCRIPTIONAL ACTIVATOR BAUR"/>
    <property type="match status" value="1"/>
</dbReference>
<dbReference type="FunFam" id="1.10.10.10:FF:000001">
    <property type="entry name" value="LysR family transcriptional regulator"/>
    <property type="match status" value="1"/>
</dbReference>
<comment type="similarity">
    <text evidence="1">Belongs to the LysR transcriptional regulatory family.</text>
</comment>
<dbReference type="InterPro" id="IPR005119">
    <property type="entry name" value="LysR_subst-bd"/>
</dbReference>
<dbReference type="InterPro" id="IPR000847">
    <property type="entry name" value="LysR_HTH_N"/>
</dbReference>
<dbReference type="SUPFAM" id="SSF46785">
    <property type="entry name" value="Winged helix' DNA-binding domain"/>
    <property type="match status" value="2"/>
</dbReference>
<dbReference type="InterPro" id="IPR036388">
    <property type="entry name" value="WH-like_DNA-bd_sf"/>
</dbReference>
<dbReference type="Pfam" id="PF00126">
    <property type="entry name" value="HTH_1"/>
    <property type="match status" value="2"/>
</dbReference>
<evidence type="ECO:0000256" key="3">
    <source>
        <dbReference type="ARBA" id="ARBA00023125"/>
    </source>
</evidence>
<sequence length="395" mass="43632">MKWNLRHLRVFLAVVHHSSVSRAAEECHLSQPAATQAIAKLENGFSQPLFKHKAQGLYVTEAGAALAQRVKRALTRIDQAAAPISPRLIATATSSQLDALIAVRELENFTLAARHLGLAQPSVHRAVARLEAEARKPLFERTAMGIRATRAGRQLADAARLAFAELDQAVMDLADLAGREAGQIVVGAMPLSRSFMLSQAIIEFRKRRPSVLIRVDEGPYDDLLAGLRRGEIDFLIGALREPVPIGDIVQTELFADDLILVVGPRHPLSGQDRVTLSQTIRFPWILARKGTPSRRIFDQLFAGRPTPQSLIETGSMILMRQLLQQSDHIGFISRLQAAAEVDLGLMVPLRTELHETRRPIGLTTRLGWIPTKGQKMLIDEISIAVRQRNICSVDN</sequence>
<evidence type="ECO:0000313" key="7">
    <source>
        <dbReference type="Proteomes" id="UP000265848"/>
    </source>
</evidence>
<dbReference type="PANTHER" id="PTHR30126">
    <property type="entry name" value="HTH-TYPE TRANSCRIPTIONAL REGULATOR"/>
    <property type="match status" value="1"/>
</dbReference>
<dbReference type="Pfam" id="PF03466">
    <property type="entry name" value="LysR_substrate"/>
    <property type="match status" value="1"/>
</dbReference>
<keyword evidence="3" id="KW-0238">DNA-binding</keyword>
<keyword evidence="7" id="KW-1185">Reference proteome</keyword>
<gene>
    <name evidence="6" type="ORF">DL237_02920</name>
</gene>
<protein>
    <submittedName>
        <fullName evidence="6">LysR family transcriptional regulator</fullName>
    </submittedName>
</protein>
<dbReference type="GO" id="GO:0003700">
    <property type="term" value="F:DNA-binding transcription factor activity"/>
    <property type="evidence" value="ECO:0007669"/>
    <property type="project" value="InterPro"/>
</dbReference>
<feature type="domain" description="HTH lysR-type" evidence="5">
    <location>
        <begin position="3"/>
        <end position="60"/>
    </location>
</feature>
<dbReference type="Proteomes" id="UP000265848">
    <property type="component" value="Unassembled WGS sequence"/>
</dbReference>
<evidence type="ECO:0000256" key="4">
    <source>
        <dbReference type="ARBA" id="ARBA00023163"/>
    </source>
</evidence>
<evidence type="ECO:0000256" key="2">
    <source>
        <dbReference type="ARBA" id="ARBA00023015"/>
    </source>
</evidence>
<dbReference type="AlphaFoldDB" id="A0A399J4M2"/>
<dbReference type="InterPro" id="IPR036390">
    <property type="entry name" value="WH_DNA-bd_sf"/>
</dbReference>
<evidence type="ECO:0000259" key="5">
    <source>
        <dbReference type="PROSITE" id="PS50931"/>
    </source>
</evidence>